<dbReference type="Proteomes" id="UP000532010">
    <property type="component" value="Unassembled WGS sequence"/>
</dbReference>
<evidence type="ECO:0000313" key="2">
    <source>
        <dbReference type="Proteomes" id="UP000532010"/>
    </source>
</evidence>
<dbReference type="CDD" id="cd06325">
    <property type="entry name" value="PBP1_ABC_unchar_transporter"/>
    <property type="match status" value="1"/>
</dbReference>
<reference evidence="1 2" key="1">
    <citation type="submission" date="2020-08" db="EMBL/GenBank/DDBJ databases">
        <title>The Agave Microbiome: Exploring the role of microbial communities in plant adaptations to desert environments.</title>
        <authorList>
            <person name="Partida-Martinez L.P."/>
        </authorList>
    </citation>
    <scope>NUCLEOTIDE SEQUENCE [LARGE SCALE GENOMIC DNA]</scope>
    <source>
        <strain evidence="1 2">AT3.9</strain>
    </source>
</reference>
<name>A0A7W4VPJ4_9HYPH</name>
<keyword evidence="2" id="KW-1185">Reference proteome</keyword>
<dbReference type="PANTHER" id="PTHR35271:SF1">
    <property type="entry name" value="ABC TRANSPORTER, SUBSTRATE-BINDING LIPOPROTEIN"/>
    <property type="match status" value="1"/>
</dbReference>
<dbReference type="Pfam" id="PF04392">
    <property type="entry name" value="ABC_sub_bind"/>
    <property type="match status" value="1"/>
</dbReference>
<evidence type="ECO:0000313" key="1">
    <source>
        <dbReference type="EMBL" id="MBB3020964.1"/>
    </source>
</evidence>
<comment type="caution">
    <text evidence="1">The sequence shown here is derived from an EMBL/GenBank/DDBJ whole genome shotgun (WGS) entry which is preliminary data.</text>
</comment>
<dbReference type="InterPro" id="IPR028082">
    <property type="entry name" value="Peripla_BP_I"/>
</dbReference>
<dbReference type="EMBL" id="JACHWB010000006">
    <property type="protein sequence ID" value="MBB3020964.1"/>
    <property type="molecule type" value="Genomic_DNA"/>
</dbReference>
<proteinExistence type="predicted"/>
<organism evidence="1 2">
    <name type="scientific">Microvirga lupini</name>
    <dbReference type="NCBI Taxonomy" id="420324"/>
    <lineage>
        <taxon>Bacteria</taxon>
        <taxon>Pseudomonadati</taxon>
        <taxon>Pseudomonadota</taxon>
        <taxon>Alphaproteobacteria</taxon>
        <taxon>Hyphomicrobiales</taxon>
        <taxon>Methylobacteriaceae</taxon>
        <taxon>Microvirga</taxon>
    </lineage>
</organism>
<accession>A0A7W4VPJ4</accession>
<protein>
    <submittedName>
        <fullName evidence="1">Putative ABC transport system substrate-binding protein</fullName>
    </submittedName>
</protein>
<dbReference type="AlphaFoldDB" id="A0A7W4VPJ4"/>
<sequence>MRRRDLLLGALAVPLLLTSLLAQTPEKVWRVGLLTPNQFGARIFRQLNLPELARLGFVEGRNLSVQVFSADDAYERLPALAVDLVATKPDVIIAVAPTAIRAARAATSTIPIVMAYAGEDPVAAGWAHSYSRPGGNITGVVLLNPELEGKRLHLLHNTFPSRRRIAVLFHSRSRNTPTDRSVQAVAQKAGIAIQSFYTSGPDEYEATFNAIRSSGADALQIAGGPIFANDAARLAELALKAGVPTICEWPDMARSGCLIGYGVDRAALQRRVADFVARLLRGAPASEMPIEDPTTFELAVNLKTAKSLGIDVPNTLLAQADEVIE</sequence>
<dbReference type="PANTHER" id="PTHR35271">
    <property type="entry name" value="ABC TRANSPORTER, SUBSTRATE-BINDING LIPOPROTEIN-RELATED"/>
    <property type="match status" value="1"/>
</dbReference>
<gene>
    <name evidence="1" type="ORF">FHR70_004052</name>
</gene>
<dbReference type="SUPFAM" id="SSF53822">
    <property type="entry name" value="Periplasmic binding protein-like I"/>
    <property type="match status" value="1"/>
</dbReference>
<dbReference type="InterPro" id="IPR007487">
    <property type="entry name" value="ABC_transpt-TYRBP-like"/>
</dbReference>
<dbReference type="Gene3D" id="3.40.50.2300">
    <property type="match status" value="2"/>
</dbReference>
<dbReference type="RefSeq" id="WP_183453393.1">
    <property type="nucleotide sequence ID" value="NZ_JACHWB010000006.1"/>
</dbReference>